<name>A0A2R6NNA1_9APHY</name>
<proteinExistence type="predicted"/>
<protein>
    <submittedName>
        <fullName evidence="2">Uncharacterized protein</fullName>
    </submittedName>
</protein>
<accession>A0A2R6NNA1</accession>
<evidence type="ECO:0000313" key="3">
    <source>
        <dbReference type="Proteomes" id="UP000186601"/>
    </source>
</evidence>
<feature type="region of interest" description="Disordered" evidence="1">
    <location>
        <begin position="44"/>
        <end position="76"/>
    </location>
</feature>
<comment type="caution">
    <text evidence="2">The sequence shown here is derived from an EMBL/GenBank/DDBJ whole genome shotgun (WGS) entry which is preliminary data.</text>
</comment>
<dbReference type="EMBL" id="MLYV02001055">
    <property type="protein sequence ID" value="PSR73852.1"/>
    <property type="molecule type" value="Genomic_DNA"/>
</dbReference>
<dbReference type="AlphaFoldDB" id="A0A2R6NNA1"/>
<reference evidence="2 3" key="1">
    <citation type="submission" date="2018-02" db="EMBL/GenBank/DDBJ databases">
        <title>Genome sequence of the basidiomycete white-rot fungus Phlebia centrifuga.</title>
        <authorList>
            <person name="Granchi Z."/>
            <person name="Peng M."/>
            <person name="de Vries R.P."/>
            <person name="Hilden K."/>
            <person name="Makela M.R."/>
            <person name="Grigoriev I."/>
            <person name="Riley R."/>
        </authorList>
    </citation>
    <scope>NUCLEOTIDE SEQUENCE [LARGE SCALE GENOMIC DNA]</scope>
    <source>
        <strain evidence="2 3">FBCC195</strain>
    </source>
</reference>
<sequence length="76" mass="8563">MPKNQRCTLSRSAGVQTLVASAKIIEGRDEIDGDRVDWSVHAKRRNRETEDDRDSPTNALGECRPPNVIPGYRDLK</sequence>
<evidence type="ECO:0000256" key="1">
    <source>
        <dbReference type="SAM" id="MobiDB-lite"/>
    </source>
</evidence>
<organism evidence="2 3">
    <name type="scientific">Hermanssonia centrifuga</name>
    <dbReference type="NCBI Taxonomy" id="98765"/>
    <lineage>
        <taxon>Eukaryota</taxon>
        <taxon>Fungi</taxon>
        <taxon>Dikarya</taxon>
        <taxon>Basidiomycota</taxon>
        <taxon>Agaricomycotina</taxon>
        <taxon>Agaricomycetes</taxon>
        <taxon>Polyporales</taxon>
        <taxon>Meruliaceae</taxon>
        <taxon>Hermanssonia</taxon>
    </lineage>
</organism>
<gene>
    <name evidence="2" type="ORF">PHLCEN_2v10321</name>
</gene>
<dbReference type="Proteomes" id="UP000186601">
    <property type="component" value="Unassembled WGS sequence"/>
</dbReference>
<keyword evidence="3" id="KW-1185">Reference proteome</keyword>
<evidence type="ECO:0000313" key="2">
    <source>
        <dbReference type="EMBL" id="PSR73852.1"/>
    </source>
</evidence>